<evidence type="ECO:0000313" key="10">
    <source>
        <dbReference type="EMBL" id="PIK40484.1"/>
    </source>
</evidence>
<dbReference type="InterPro" id="IPR029752">
    <property type="entry name" value="D-isomer_DH_CS1"/>
</dbReference>
<keyword evidence="11" id="KW-1185">Reference proteome</keyword>
<sequence length="402" mass="44340">MSTIKELKAKIKQLEEELALEKSRSTTKAEPHGPGRDKIAKMSAEVVDSNPYSRLMALKRMGIVNNYEQIRDFSVAVVGVGGVGSVTAEMLTRCGIGKLILFDYDKVELANMNRLFFQPHQSGMSKVEAAQKTLSFINPDVIIETHNYNITTMANFDNFMETIRTGSIDGNGPVNLILSCVDNFEARMAINDACNELNQNWIESGVSENAVSGHIQLIKPGETACFGCAPPLVVAENIDEKTLKREGVCAASLPTTMGVVAGLLVQNTLKYLLGFGNVTEYLGYSALQDFFPTMLMKPNPQCTGRYCVERQADYQKKLASQPKEEVVEEKEEEIKHDTNDWAIELVDETNPEDLVSKVDESLAPGIKHSYDKPVESKGEEASETVGHTEESMDDLMAKLKGL</sequence>
<evidence type="ECO:0000256" key="8">
    <source>
        <dbReference type="SAM" id="MobiDB-lite"/>
    </source>
</evidence>
<feature type="compositionally biased region" description="Basic and acidic residues" evidence="8">
    <location>
        <begin position="368"/>
        <end position="390"/>
    </location>
</feature>
<name>A0A2G8JXM5_STIJA</name>
<keyword evidence="5" id="KW-0833">Ubl conjugation pathway</keyword>
<evidence type="ECO:0000256" key="3">
    <source>
        <dbReference type="ARBA" id="ARBA00022723"/>
    </source>
</evidence>
<dbReference type="InterPro" id="IPR045886">
    <property type="entry name" value="ThiF/MoeB/HesA"/>
</dbReference>
<proteinExistence type="inferred from homology"/>
<dbReference type="GO" id="GO:0071566">
    <property type="term" value="F:UFM1 activating enzyme activity"/>
    <property type="evidence" value="ECO:0007669"/>
    <property type="project" value="TreeGrafter"/>
</dbReference>
<keyword evidence="6" id="KW-0862">Zinc</keyword>
<evidence type="ECO:0000256" key="5">
    <source>
        <dbReference type="ARBA" id="ARBA00022786"/>
    </source>
</evidence>
<comment type="caution">
    <text evidence="10">The sequence shown here is derived from an EMBL/GenBank/DDBJ whole genome shotgun (WGS) entry which is preliminary data.</text>
</comment>
<feature type="region of interest" description="Disordered" evidence="8">
    <location>
        <begin position="366"/>
        <end position="392"/>
    </location>
</feature>
<dbReference type="Proteomes" id="UP000230750">
    <property type="component" value="Unassembled WGS sequence"/>
</dbReference>
<dbReference type="GO" id="GO:0046872">
    <property type="term" value="F:metal ion binding"/>
    <property type="evidence" value="ECO:0007669"/>
    <property type="project" value="UniProtKB-KW"/>
</dbReference>
<evidence type="ECO:0000256" key="7">
    <source>
        <dbReference type="ARBA" id="ARBA00022840"/>
    </source>
</evidence>
<dbReference type="GO" id="GO:0005829">
    <property type="term" value="C:cytosol"/>
    <property type="evidence" value="ECO:0007669"/>
    <property type="project" value="TreeGrafter"/>
</dbReference>
<dbReference type="PANTHER" id="PTHR10953:SF9">
    <property type="entry name" value="UBIQUITIN-LIKE MODIFIER-ACTIVATING ENZYME 5"/>
    <property type="match status" value="1"/>
</dbReference>
<dbReference type="OrthoDB" id="206053at2759"/>
<keyword evidence="3" id="KW-0479">Metal-binding</keyword>
<protein>
    <recommendedName>
        <fullName evidence="2">Ubiquitin-like modifier-activating enzyme 5</fullName>
    </recommendedName>
</protein>
<feature type="domain" description="THIF-type NAD/FAD binding fold" evidence="9">
    <location>
        <begin position="52"/>
        <end position="303"/>
    </location>
</feature>
<reference evidence="10 11" key="1">
    <citation type="journal article" date="2017" name="PLoS Biol.">
        <title>The sea cucumber genome provides insights into morphological evolution and visceral regeneration.</title>
        <authorList>
            <person name="Zhang X."/>
            <person name="Sun L."/>
            <person name="Yuan J."/>
            <person name="Sun Y."/>
            <person name="Gao Y."/>
            <person name="Zhang L."/>
            <person name="Li S."/>
            <person name="Dai H."/>
            <person name="Hamel J.F."/>
            <person name="Liu C."/>
            <person name="Yu Y."/>
            <person name="Liu S."/>
            <person name="Lin W."/>
            <person name="Guo K."/>
            <person name="Jin S."/>
            <person name="Xu P."/>
            <person name="Storey K.B."/>
            <person name="Huan P."/>
            <person name="Zhang T."/>
            <person name="Zhou Y."/>
            <person name="Zhang J."/>
            <person name="Lin C."/>
            <person name="Li X."/>
            <person name="Xing L."/>
            <person name="Huo D."/>
            <person name="Sun M."/>
            <person name="Wang L."/>
            <person name="Mercier A."/>
            <person name="Li F."/>
            <person name="Yang H."/>
            <person name="Xiang J."/>
        </authorList>
    </citation>
    <scope>NUCLEOTIDE SEQUENCE [LARGE SCALE GENOMIC DNA]</scope>
    <source>
        <strain evidence="10">Shaxun</strain>
        <tissue evidence="10">Muscle</tissue>
    </source>
</reference>
<keyword evidence="7" id="KW-0067">ATP-binding</keyword>
<comment type="similarity">
    <text evidence="1">Belongs to the ubiquitin-activating E1 family. UBA5 subfamily.</text>
</comment>
<dbReference type="InterPro" id="IPR000594">
    <property type="entry name" value="ThiF_NAD_FAD-bd"/>
</dbReference>
<dbReference type="PANTHER" id="PTHR10953">
    <property type="entry name" value="UBIQUITIN-ACTIVATING ENZYME E1"/>
    <property type="match status" value="1"/>
</dbReference>
<evidence type="ECO:0000259" key="9">
    <source>
        <dbReference type="Pfam" id="PF00899"/>
    </source>
</evidence>
<evidence type="ECO:0000256" key="4">
    <source>
        <dbReference type="ARBA" id="ARBA00022741"/>
    </source>
</evidence>
<evidence type="ECO:0000256" key="6">
    <source>
        <dbReference type="ARBA" id="ARBA00022833"/>
    </source>
</evidence>
<dbReference type="InterPro" id="IPR035985">
    <property type="entry name" value="Ubiquitin-activating_enz"/>
</dbReference>
<gene>
    <name evidence="10" type="ORF">BSL78_22664</name>
</gene>
<organism evidence="10 11">
    <name type="scientific">Stichopus japonicus</name>
    <name type="common">Sea cucumber</name>
    <dbReference type="NCBI Taxonomy" id="307972"/>
    <lineage>
        <taxon>Eukaryota</taxon>
        <taxon>Metazoa</taxon>
        <taxon>Echinodermata</taxon>
        <taxon>Eleutherozoa</taxon>
        <taxon>Echinozoa</taxon>
        <taxon>Holothuroidea</taxon>
        <taxon>Aspidochirotacea</taxon>
        <taxon>Aspidochirotida</taxon>
        <taxon>Stichopodidae</taxon>
        <taxon>Apostichopus</taxon>
    </lineage>
</organism>
<evidence type="ECO:0000256" key="2">
    <source>
        <dbReference type="ARBA" id="ARBA00016279"/>
    </source>
</evidence>
<accession>A0A2G8JXM5</accession>
<dbReference type="AlphaFoldDB" id="A0A2G8JXM5"/>
<dbReference type="SUPFAM" id="SSF69572">
    <property type="entry name" value="Activating enzymes of the ubiquitin-like proteins"/>
    <property type="match status" value="1"/>
</dbReference>
<dbReference type="STRING" id="307972.A0A2G8JXM5"/>
<dbReference type="Pfam" id="PF00899">
    <property type="entry name" value="ThiF"/>
    <property type="match status" value="1"/>
</dbReference>
<dbReference type="Gene3D" id="3.40.50.720">
    <property type="entry name" value="NAD(P)-binding Rossmann-like Domain"/>
    <property type="match status" value="1"/>
</dbReference>
<evidence type="ECO:0000256" key="1">
    <source>
        <dbReference type="ARBA" id="ARBA00005339"/>
    </source>
</evidence>
<dbReference type="GO" id="GO:0071569">
    <property type="term" value="P:protein ufmylation"/>
    <property type="evidence" value="ECO:0007669"/>
    <property type="project" value="TreeGrafter"/>
</dbReference>
<dbReference type="CDD" id="cd00757">
    <property type="entry name" value="ThiF_MoeB_HesA_family"/>
    <property type="match status" value="1"/>
</dbReference>
<dbReference type="GO" id="GO:0005524">
    <property type="term" value="F:ATP binding"/>
    <property type="evidence" value="ECO:0007669"/>
    <property type="project" value="UniProtKB-KW"/>
</dbReference>
<evidence type="ECO:0000313" key="11">
    <source>
        <dbReference type="Proteomes" id="UP000230750"/>
    </source>
</evidence>
<dbReference type="PROSITE" id="PS00065">
    <property type="entry name" value="D_2_HYDROXYACID_DH_1"/>
    <property type="match status" value="1"/>
</dbReference>
<keyword evidence="4" id="KW-0547">Nucleotide-binding</keyword>
<dbReference type="EMBL" id="MRZV01001116">
    <property type="protein sequence ID" value="PIK40484.1"/>
    <property type="molecule type" value="Genomic_DNA"/>
</dbReference>
<dbReference type="FunFam" id="3.40.50.720:FF:000066">
    <property type="entry name" value="Putative ubiquitin-like modifier-activating enzyme 5"/>
    <property type="match status" value="1"/>
</dbReference>